<organism evidence="7 8">
    <name type="scientific">Rubroshorea leprosula</name>
    <dbReference type="NCBI Taxonomy" id="152421"/>
    <lineage>
        <taxon>Eukaryota</taxon>
        <taxon>Viridiplantae</taxon>
        <taxon>Streptophyta</taxon>
        <taxon>Embryophyta</taxon>
        <taxon>Tracheophyta</taxon>
        <taxon>Spermatophyta</taxon>
        <taxon>Magnoliopsida</taxon>
        <taxon>eudicotyledons</taxon>
        <taxon>Gunneridae</taxon>
        <taxon>Pentapetalae</taxon>
        <taxon>rosids</taxon>
        <taxon>malvids</taxon>
        <taxon>Malvales</taxon>
        <taxon>Dipterocarpaceae</taxon>
        <taxon>Rubroshorea</taxon>
    </lineage>
</organism>
<dbReference type="Gene3D" id="2.40.330.10">
    <property type="entry name" value="DNA-binding pseudobarrel domain"/>
    <property type="match status" value="1"/>
</dbReference>
<comment type="subcellular location">
    <subcellularLocation>
        <location evidence="1">Nucleus</location>
    </subcellularLocation>
</comment>
<evidence type="ECO:0000256" key="1">
    <source>
        <dbReference type="ARBA" id="ARBA00004123"/>
    </source>
</evidence>
<evidence type="ECO:0000313" key="7">
    <source>
        <dbReference type="EMBL" id="GKV32335.1"/>
    </source>
</evidence>
<evidence type="ECO:0000259" key="6">
    <source>
        <dbReference type="PROSITE" id="PS50863"/>
    </source>
</evidence>
<keyword evidence="3" id="KW-0238">DNA-binding</keyword>
<evidence type="ECO:0000256" key="2">
    <source>
        <dbReference type="ARBA" id="ARBA00023015"/>
    </source>
</evidence>
<reference evidence="7 8" key="1">
    <citation type="journal article" date="2021" name="Commun. Biol.">
        <title>The genome of Shorea leprosula (Dipterocarpaceae) highlights the ecological relevance of drought in aseasonal tropical rainforests.</title>
        <authorList>
            <person name="Ng K.K.S."/>
            <person name="Kobayashi M.J."/>
            <person name="Fawcett J.A."/>
            <person name="Hatakeyama M."/>
            <person name="Paape T."/>
            <person name="Ng C.H."/>
            <person name="Ang C.C."/>
            <person name="Tnah L.H."/>
            <person name="Lee C.T."/>
            <person name="Nishiyama T."/>
            <person name="Sese J."/>
            <person name="O'Brien M.J."/>
            <person name="Copetti D."/>
            <person name="Mohd Noor M.I."/>
            <person name="Ong R.C."/>
            <person name="Putra M."/>
            <person name="Sireger I.Z."/>
            <person name="Indrioko S."/>
            <person name="Kosugi Y."/>
            <person name="Izuno A."/>
            <person name="Isagi Y."/>
            <person name="Lee S.L."/>
            <person name="Shimizu K.K."/>
        </authorList>
    </citation>
    <scope>NUCLEOTIDE SEQUENCE [LARGE SCALE GENOMIC DNA]</scope>
    <source>
        <strain evidence="7">214</strain>
    </source>
</reference>
<keyword evidence="2" id="KW-0805">Transcription regulation</keyword>
<keyword evidence="4" id="KW-0804">Transcription</keyword>
<evidence type="ECO:0000313" key="8">
    <source>
        <dbReference type="Proteomes" id="UP001054252"/>
    </source>
</evidence>
<dbReference type="PROSITE" id="PS50863">
    <property type="entry name" value="B3"/>
    <property type="match status" value="1"/>
</dbReference>
<evidence type="ECO:0000256" key="5">
    <source>
        <dbReference type="ARBA" id="ARBA00023242"/>
    </source>
</evidence>
<gene>
    <name evidence="7" type="ORF">SLEP1_g40951</name>
</gene>
<keyword evidence="8" id="KW-1185">Reference proteome</keyword>
<proteinExistence type="predicted"/>
<dbReference type="Proteomes" id="UP001054252">
    <property type="component" value="Unassembled WGS sequence"/>
</dbReference>
<dbReference type="EMBL" id="BPVZ01000095">
    <property type="protein sequence ID" value="GKV32335.1"/>
    <property type="molecule type" value="Genomic_DNA"/>
</dbReference>
<sequence length="92" mass="10455">MIFEKTVEQPDIKNKLKLPSDSNWEKLPSAAATLDVKDQDNNTWKFKYSKSAEKADLGGKGWKDFVKNQDIKAGNKISLYKTGDSYTIKVKK</sequence>
<dbReference type="SMART" id="SM01019">
    <property type="entry name" value="B3"/>
    <property type="match status" value="1"/>
</dbReference>
<dbReference type="GO" id="GO:0003677">
    <property type="term" value="F:DNA binding"/>
    <property type="evidence" value="ECO:0007669"/>
    <property type="project" value="UniProtKB-KW"/>
</dbReference>
<dbReference type="GO" id="GO:0005634">
    <property type="term" value="C:nucleus"/>
    <property type="evidence" value="ECO:0007669"/>
    <property type="project" value="UniProtKB-SubCell"/>
</dbReference>
<comment type="caution">
    <text evidence="7">The sequence shown here is derived from an EMBL/GenBank/DDBJ whole genome shotgun (WGS) entry which is preliminary data.</text>
</comment>
<accession>A0AAV5L4Z9</accession>
<keyword evidence="5" id="KW-0539">Nucleus</keyword>
<evidence type="ECO:0000256" key="3">
    <source>
        <dbReference type="ARBA" id="ARBA00023125"/>
    </source>
</evidence>
<dbReference type="InterPro" id="IPR003340">
    <property type="entry name" value="B3_DNA-bd"/>
</dbReference>
<evidence type="ECO:0000256" key="4">
    <source>
        <dbReference type="ARBA" id="ARBA00023163"/>
    </source>
</evidence>
<dbReference type="Pfam" id="PF02362">
    <property type="entry name" value="B3"/>
    <property type="match status" value="1"/>
</dbReference>
<dbReference type="AlphaFoldDB" id="A0AAV5L4Z9"/>
<feature type="domain" description="TF-B3" evidence="6">
    <location>
        <begin position="1"/>
        <end position="92"/>
    </location>
</feature>
<protein>
    <recommendedName>
        <fullName evidence="6">TF-B3 domain-containing protein</fullName>
    </recommendedName>
</protein>
<dbReference type="CDD" id="cd10017">
    <property type="entry name" value="B3_DNA"/>
    <property type="match status" value="1"/>
</dbReference>
<name>A0AAV5L4Z9_9ROSI</name>
<dbReference type="SUPFAM" id="SSF101936">
    <property type="entry name" value="DNA-binding pseudobarrel domain"/>
    <property type="match status" value="1"/>
</dbReference>
<dbReference type="InterPro" id="IPR015300">
    <property type="entry name" value="DNA-bd_pseudobarrel_sf"/>
</dbReference>